<reference evidence="2 3" key="1">
    <citation type="submission" date="2016-12" db="EMBL/GenBank/DDBJ databases">
        <authorList>
            <person name="Song W.-J."/>
            <person name="Kurnit D.M."/>
        </authorList>
    </citation>
    <scope>NUCLEOTIDE SEQUENCE [LARGE SCALE GENOMIC DNA]</scope>
    <source>
        <strain evidence="2 3">DSM 11393</strain>
    </source>
</reference>
<dbReference type="Gene3D" id="3.40.50.720">
    <property type="entry name" value="NAD(P)-binding Rossmann-like Domain"/>
    <property type="match status" value="1"/>
</dbReference>
<gene>
    <name evidence="2" type="ORF">SAMN02745728_00091</name>
</gene>
<sequence>MRILVTGGAGFLGSHVADALTEAGHKVIVFDQQNSPYLKEEQEMAVGSILDYPLIEKLVSRSDIIYHFAGIADIDECKQRPIDTVNINILGTVNLLESAIKANIKRFVFASSAYVYSDAGYFYRCSKQACEAYIETYNKLHGLEYTCLRYGSLYGPRADERNSIFKLIKQALHNKKITYYGTGNEIREFIHVKDAADISVKILSDEFINENVVLTGPEKMQYIELLSMIKEMLHDNVDIEILPSTRDSHYKITPYNFSPKVGRKIVNNPHIDMGQGLLQCMSDIFENVIIK</sequence>
<keyword evidence="3" id="KW-1185">Reference proteome</keyword>
<dbReference type="InterPro" id="IPR001509">
    <property type="entry name" value="Epimerase_deHydtase"/>
</dbReference>
<dbReference type="Pfam" id="PF01370">
    <property type="entry name" value="Epimerase"/>
    <property type="match status" value="1"/>
</dbReference>
<dbReference type="STRING" id="1121455.SAMN02745728_00091"/>
<dbReference type="RefSeq" id="WP_072695386.1">
    <property type="nucleotide sequence ID" value="NZ_FRDI01000002.1"/>
</dbReference>
<feature type="domain" description="NAD-dependent epimerase/dehydratase" evidence="1">
    <location>
        <begin position="3"/>
        <end position="205"/>
    </location>
</feature>
<organism evidence="2 3">
    <name type="scientific">Desulfovibrio litoralis DSM 11393</name>
    <dbReference type="NCBI Taxonomy" id="1121455"/>
    <lineage>
        <taxon>Bacteria</taxon>
        <taxon>Pseudomonadati</taxon>
        <taxon>Thermodesulfobacteriota</taxon>
        <taxon>Desulfovibrionia</taxon>
        <taxon>Desulfovibrionales</taxon>
        <taxon>Desulfovibrionaceae</taxon>
        <taxon>Desulfovibrio</taxon>
    </lineage>
</organism>
<accession>A0A1M7RSJ7</accession>
<protein>
    <submittedName>
        <fullName evidence="2">UDP-glucose 4-epimerase</fullName>
    </submittedName>
</protein>
<dbReference type="EMBL" id="FRDI01000002">
    <property type="protein sequence ID" value="SHN49058.1"/>
    <property type="molecule type" value="Genomic_DNA"/>
</dbReference>
<dbReference type="InterPro" id="IPR036291">
    <property type="entry name" value="NAD(P)-bd_dom_sf"/>
</dbReference>
<dbReference type="InterPro" id="IPR050177">
    <property type="entry name" value="Lipid_A_modif_metabolic_enz"/>
</dbReference>
<dbReference type="AlphaFoldDB" id="A0A1M7RSJ7"/>
<evidence type="ECO:0000313" key="2">
    <source>
        <dbReference type="EMBL" id="SHN49058.1"/>
    </source>
</evidence>
<evidence type="ECO:0000313" key="3">
    <source>
        <dbReference type="Proteomes" id="UP000186469"/>
    </source>
</evidence>
<dbReference type="SUPFAM" id="SSF51735">
    <property type="entry name" value="NAD(P)-binding Rossmann-fold domains"/>
    <property type="match status" value="1"/>
</dbReference>
<dbReference type="OrthoDB" id="9769113at2"/>
<evidence type="ECO:0000259" key="1">
    <source>
        <dbReference type="Pfam" id="PF01370"/>
    </source>
</evidence>
<dbReference type="PANTHER" id="PTHR43245:SF13">
    <property type="entry name" value="UDP-D-APIOSE_UDP-D-XYLOSE SYNTHASE 2"/>
    <property type="match status" value="1"/>
</dbReference>
<name>A0A1M7RSJ7_9BACT</name>
<proteinExistence type="predicted"/>
<dbReference type="PANTHER" id="PTHR43245">
    <property type="entry name" value="BIFUNCTIONAL POLYMYXIN RESISTANCE PROTEIN ARNA"/>
    <property type="match status" value="1"/>
</dbReference>
<dbReference type="Proteomes" id="UP000186469">
    <property type="component" value="Unassembled WGS sequence"/>
</dbReference>